<evidence type="ECO:0000256" key="3">
    <source>
        <dbReference type="ARBA" id="ARBA00022448"/>
    </source>
</evidence>
<dbReference type="PANTHER" id="PTHR11629">
    <property type="entry name" value="VACUOLAR PROTON ATPASES"/>
    <property type="match status" value="1"/>
</dbReference>
<evidence type="ECO:0000256" key="1">
    <source>
        <dbReference type="ARBA" id="ARBA00004141"/>
    </source>
</evidence>
<dbReference type="Proteomes" id="UP000729182">
    <property type="component" value="Unassembled WGS sequence"/>
</dbReference>
<keyword evidence="6" id="KW-0406">Ion transport</keyword>
<sequence>FKLLQQPPITTSYEELEKFGKANVAEGVLKKVNHQINRVHELERHIQSNNEEIERLIKWEKLEIVPANLEQFSFCKGKVGTIPRTEDNRLYNSLLENNIEVQEIFSNDREYGVVVFYQSSCSIDFDEYLFEPFDYSRKELPKQRVVDLDQENMQLITEKENIIASLQDSKKYLIDLQWQIDYILSIYARQISKNNFLCTPHLVALEGWIEETRILYFIKVMDEHFGHSIYIYESETLSDNQDEIPIKLTNHSLIEPFELLTEMYALPKYYEKDPTPVLAPFYFTFFGMMVADLGYGLLLFLGTMLALK</sequence>
<dbReference type="GO" id="GO:0007035">
    <property type="term" value="P:vacuolar acidification"/>
    <property type="evidence" value="ECO:0007669"/>
    <property type="project" value="TreeGrafter"/>
</dbReference>
<evidence type="ECO:0000256" key="8">
    <source>
        <dbReference type="SAM" id="Phobius"/>
    </source>
</evidence>
<feature type="transmembrane region" description="Helical" evidence="8">
    <location>
        <begin position="281"/>
        <end position="307"/>
    </location>
</feature>
<evidence type="ECO:0000313" key="9">
    <source>
        <dbReference type="EMBL" id="MTV77826.1"/>
    </source>
</evidence>
<evidence type="ECO:0000256" key="5">
    <source>
        <dbReference type="ARBA" id="ARBA00022989"/>
    </source>
</evidence>
<dbReference type="GO" id="GO:0046961">
    <property type="term" value="F:proton-transporting ATPase activity, rotational mechanism"/>
    <property type="evidence" value="ECO:0007669"/>
    <property type="project" value="InterPro"/>
</dbReference>
<gene>
    <name evidence="9" type="ORF">GM535_11355</name>
</gene>
<evidence type="ECO:0000256" key="7">
    <source>
        <dbReference type="ARBA" id="ARBA00023136"/>
    </source>
</evidence>
<keyword evidence="7 8" id="KW-0472">Membrane</keyword>
<dbReference type="GO" id="GO:0051117">
    <property type="term" value="F:ATPase binding"/>
    <property type="evidence" value="ECO:0007669"/>
    <property type="project" value="TreeGrafter"/>
</dbReference>
<dbReference type="EMBL" id="WNHN01000120">
    <property type="protein sequence ID" value="MTV77826.1"/>
    <property type="molecule type" value="Genomic_DNA"/>
</dbReference>
<dbReference type="GO" id="GO:0016471">
    <property type="term" value="C:vacuolar proton-transporting V-type ATPase complex"/>
    <property type="evidence" value="ECO:0007669"/>
    <property type="project" value="TreeGrafter"/>
</dbReference>
<comment type="similarity">
    <text evidence="2">Belongs to the V-ATPase 116 kDa subunit family.</text>
</comment>
<reference evidence="9" key="1">
    <citation type="submission" date="2019-11" db="EMBL/GenBank/DDBJ databases">
        <title>Growth characteristics of pneumococcus vary with the chemical composition of the capsule and with environmental conditions.</title>
        <authorList>
            <person name="Tothpal A."/>
            <person name="Desobry K."/>
            <person name="Joshi S."/>
            <person name="Wyllie A.L."/>
            <person name="Weinberger D.M."/>
        </authorList>
    </citation>
    <scope>NUCLEOTIDE SEQUENCE</scope>
    <source>
        <strain evidence="9">Pnumococcus10A</strain>
    </source>
</reference>
<organism evidence="9 10">
    <name type="scientific">Streptococcus pneumoniae</name>
    <dbReference type="NCBI Taxonomy" id="1313"/>
    <lineage>
        <taxon>Bacteria</taxon>
        <taxon>Bacillati</taxon>
        <taxon>Bacillota</taxon>
        <taxon>Bacilli</taxon>
        <taxon>Lactobacillales</taxon>
        <taxon>Streptococcaceae</taxon>
        <taxon>Streptococcus</taxon>
    </lineage>
</organism>
<evidence type="ECO:0000256" key="6">
    <source>
        <dbReference type="ARBA" id="ARBA00023065"/>
    </source>
</evidence>
<dbReference type="InterPro" id="IPR002490">
    <property type="entry name" value="V-ATPase_116kDa_su"/>
</dbReference>
<evidence type="ECO:0000256" key="4">
    <source>
        <dbReference type="ARBA" id="ARBA00022692"/>
    </source>
</evidence>
<protein>
    <submittedName>
        <fullName evidence="9">V-type ATP synthase subunit I</fullName>
    </submittedName>
</protein>
<keyword evidence="3" id="KW-0813">Transport</keyword>
<dbReference type="PANTHER" id="PTHR11629:SF63">
    <property type="entry name" value="V-TYPE PROTON ATPASE SUBUNIT A"/>
    <property type="match status" value="1"/>
</dbReference>
<evidence type="ECO:0000256" key="2">
    <source>
        <dbReference type="ARBA" id="ARBA00009904"/>
    </source>
</evidence>
<dbReference type="AlphaFoldDB" id="A0AAW9W818"/>
<accession>A0AAW9W818</accession>
<keyword evidence="4 8" id="KW-0812">Transmembrane</keyword>
<feature type="non-terminal residue" evidence="9">
    <location>
        <position position="308"/>
    </location>
</feature>
<proteinExistence type="inferred from homology"/>
<feature type="non-terminal residue" evidence="9">
    <location>
        <position position="1"/>
    </location>
</feature>
<name>A0AAW9W818_STREE</name>
<dbReference type="GO" id="GO:0033179">
    <property type="term" value="C:proton-transporting V-type ATPase, V0 domain"/>
    <property type="evidence" value="ECO:0007669"/>
    <property type="project" value="InterPro"/>
</dbReference>
<comment type="caution">
    <text evidence="9">The sequence shown here is derived from an EMBL/GenBank/DDBJ whole genome shotgun (WGS) entry which is preliminary data.</text>
</comment>
<comment type="subcellular location">
    <subcellularLocation>
        <location evidence="1">Membrane</location>
        <topology evidence="1">Multi-pass membrane protein</topology>
    </subcellularLocation>
</comment>
<keyword evidence="5 8" id="KW-1133">Transmembrane helix</keyword>
<evidence type="ECO:0000313" key="10">
    <source>
        <dbReference type="Proteomes" id="UP000729182"/>
    </source>
</evidence>